<dbReference type="EMBL" id="VSRR010000324">
    <property type="protein sequence ID" value="MPC14053.1"/>
    <property type="molecule type" value="Genomic_DNA"/>
</dbReference>
<proteinExistence type="predicted"/>
<comment type="caution">
    <text evidence="1">The sequence shown here is derived from an EMBL/GenBank/DDBJ whole genome shotgun (WGS) entry which is preliminary data.</text>
</comment>
<dbReference type="OrthoDB" id="537915at2759"/>
<organism evidence="1 2">
    <name type="scientific">Portunus trituberculatus</name>
    <name type="common">Swimming crab</name>
    <name type="synonym">Neptunus trituberculatus</name>
    <dbReference type="NCBI Taxonomy" id="210409"/>
    <lineage>
        <taxon>Eukaryota</taxon>
        <taxon>Metazoa</taxon>
        <taxon>Ecdysozoa</taxon>
        <taxon>Arthropoda</taxon>
        <taxon>Crustacea</taxon>
        <taxon>Multicrustacea</taxon>
        <taxon>Malacostraca</taxon>
        <taxon>Eumalacostraca</taxon>
        <taxon>Eucarida</taxon>
        <taxon>Decapoda</taxon>
        <taxon>Pleocyemata</taxon>
        <taxon>Brachyura</taxon>
        <taxon>Eubrachyura</taxon>
        <taxon>Portunoidea</taxon>
        <taxon>Portunidae</taxon>
        <taxon>Portuninae</taxon>
        <taxon>Portunus</taxon>
    </lineage>
</organism>
<accession>A0A5B7D2T7</accession>
<dbReference type="AlphaFoldDB" id="A0A5B7D2T7"/>
<sequence>MELQLVDQLREKLERAKLSREDLQKVFPPEVERKIRKFNEPDKPEVPEEQVQKYLQEFAEAKEAGRFAHLPPEQLEVLEEEVKVAASDSEKAKDLEEFLRVVKEEAQERKFGQEQQKLLNKNAH</sequence>
<evidence type="ECO:0000313" key="2">
    <source>
        <dbReference type="Proteomes" id="UP000324222"/>
    </source>
</evidence>
<dbReference type="Proteomes" id="UP000324222">
    <property type="component" value="Unassembled WGS sequence"/>
</dbReference>
<reference evidence="1 2" key="1">
    <citation type="submission" date="2019-05" db="EMBL/GenBank/DDBJ databases">
        <title>Another draft genome of Portunus trituberculatus and its Hox gene families provides insights of decapod evolution.</title>
        <authorList>
            <person name="Jeong J.-H."/>
            <person name="Song I."/>
            <person name="Kim S."/>
            <person name="Choi T."/>
            <person name="Kim D."/>
            <person name="Ryu S."/>
            <person name="Kim W."/>
        </authorList>
    </citation>
    <scope>NUCLEOTIDE SEQUENCE [LARGE SCALE GENOMIC DNA]</scope>
    <source>
        <tissue evidence="1">Muscle</tissue>
    </source>
</reference>
<name>A0A5B7D2T7_PORTR</name>
<protein>
    <submittedName>
        <fullName evidence="1">Uncharacterized protein</fullName>
    </submittedName>
</protein>
<gene>
    <name evidence="1" type="ORF">E2C01_006806</name>
</gene>
<evidence type="ECO:0000313" key="1">
    <source>
        <dbReference type="EMBL" id="MPC14053.1"/>
    </source>
</evidence>
<keyword evidence="2" id="KW-1185">Reference proteome</keyword>